<dbReference type="EMBL" id="BMJC01000005">
    <property type="protein sequence ID" value="GGB19743.1"/>
    <property type="molecule type" value="Genomic_DNA"/>
</dbReference>
<dbReference type="AlphaFoldDB" id="A0A8J2UI03"/>
<organism evidence="1 2">
    <name type="scientific">Puia dinghuensis</name>
    <dbReference type="NCBI Taxonomy" id="1792502"/>
    <lineage>
        <taxon>Bacteria</taxon>
        <taxon>Pseudomonadati</taxon>
        <taxon>Bacteroidota</taxon>
        <taxon>Chitinophagia</taxon>
        <taxon>Chitinophagales</taxon>
        <taxon>Chitinophagaceae</taxon>
        <taxon>Puia</taxon>
    </lineage>
</organism>
<keyword evidence="2" id="KW-1185">Reference proteome</keyword>
<accession>A0A8J2UI03</accession>
<evidence type="ECO:0000313" key="1">
    <source>
        <dbReference type="EMBL" id="GGB19743.1"/>
    </source>
</evidence>
<dbReference type="RefSeq" id="WP_188936799.1">
    <property type="nucleotide sequence ID" value="NZ_BMJC01000005.1"/>
</dbReference>
<comment type="caution">
    <text evidence="1">The sequence shown here is derived from an EMBL/GenBank/DDBJ whole genome shotgun (WGS) entry which is preliminary data.</text>
</comment>
<protein>
    <submittedName>
        <fullName evidence="1">Uncharacterized protein</fullName>
    </submittedName>
</protein>
<reference evidence="1" key="2">
    <citation type="submission" date="2020-09" db="EMBL/GenBank/DDBJ databases">
        <authorList>
            <person name="Sun Q."/>
            <person name="Zhou Y."/>
        </authorList>
    </citation>
    <scope>NUCLEOTIDE SEQUENCE</scope>
    <source>
        <strain evidence="1">CGMCC 1.15448</strain>
    </source>
</reference>
<proteinExistence type="predicted"/>
<reference evidence="1" key="1">
    <citation type="journal article" date="2014" name="Int. J. Syst. Evol. Microbiol.">
        <title>Complete genome sequence of Corynebacterium casei LMG S-19264T (=DSM 44701T), isolated from a smear-ripened cheese.</title>
        <authorList>
            <consortium name="US DOE Joint Genome Institute (JGI-PGF)"/>
            <person name="Walter F."/>
            <person name="Albersmeier A."/>
            <person name="Kalinowski J."/>
            <person name="Ruckert C."/>
        </authorList>
    </citation>
    <scope>NUCLEOTIDE SEQUENCE</scope>
    <source>
        <strain evidence="1">CGMCC 1.15448</strain>
    </source>
</reference>
<evidence type="ECO:0000313" key="2">
    <source>
        <dbReference type="Proteomes" id="UP000607559"/>
    </source>
</evidence>
<gene>
    <name evidence="1" type="ORF">GCM10011511_49350</name>
</gene>
<name>A0A8J2UI03_9BACT</name>
<dbReference type="Proteomes" id="UP000607559">
    <property type="component" value="Unassembled WGS sequence"/>
</dbReference>
<sequence>MFITPLPKKLLFLNCFLFILYLDGISQIPDNLRIVKDTTVNAVEIDPRQYVTVLYNRYRIREKLDTIWNWEDRKNVPSQKYNALDKDGQIKIIFDKSGFIRNTDFFGNVTLEAEISGSKGTRQIEVNPYSEIGVARKAIGIKSDPPYDVSNKLLNMIIELSEVDSIRRSLKTVYSFNSRSALNLFGEILRKAMDSCDKPGAKPVVIGKQVLDGYDDFYNTTIHLAGTDGRLEFAIRNATDIATLKDLISKLKGDTYDYYSRYIRDPFVQNYQYAANYINDKLPLILEFLSSFEKGGQEGLKAFLSLTSLTLIKYNDIKNNLIRDVDTLSTLHLPQQDGKVIISDSILLLYKDPLEKAVNALYYLSRLQGSEIEHIILDIGRDNIKNMQVSARPSAVDSLLRYGSSTQEQRIIADIINNYKDTLSILIARKAGEQIYKKLVKATIDLGKSGAAEGETLSLYLTWIMDETDSLQNSPRLEIGKYQLIQSGWSVDVSDIFSLVDRINPSSTIDPAHESPSVFKGAGGAVLMWTYSREDRGLNVHQNADGYFTRRKNVLMNFFQPSIGVNVSYVDFNTTKDVEIGTGLQLGLFHNKIFFGYGVNLTLLNPKDAPFYFYLGFSFAKLSDLFKDAGKISSSN</sequence>